<comment type="caution">
    <text evidence="2">The sequence shown here is derived from an EMBL/GenBank/DDBJ whole genome shotgun (WGS) entry which is preliminary data.</text>
</comment>
<dbReference type="PANTHER" id="PTHR38743:SF2">
    <property type="entry name" value="DUF2185 DOMAIN-CONTAINING PROTEIN"/>
    <property type="match status" value="1"/>
</dbReference>
<protein>
    <submittedName>
        <fullName evidence="2">DUF2185 domain-containing protein</fullName>
    </submittedName>
</protein>
<sequence length="111" mass="12607">MTTKKFKINGRDIKQLIQPMGGCMATDKITVEGELVDYMYRETPDFNSDSGWRFLSGTESQEYADNANHWAIYDVNTIANYDPSIIDYLDSPVGTELQRIKGTNTFRTLAP</sequence>
<dbReference type="Pfam" id="PF09951">
    <property type="entry name" value="Imm33"/>
    <property type="match status" value="1"/>
</dbReference>
<dbReference type="EMBL" id="JAHESD010000004">
    <property type="protein sequence ID" value="MBT1702287.1"/>
    <property type="molecule type" value="Genomic_DNA"/>
</dbReference>
<keyword evidence="3" id="KW-1185">Reference proteome</keyword>
<dbReference type="Proteomes" id="UP000772618">
    <property type="component" value="Unassembled WGS sequence"/>
</dbReference>
<dbReference type="PANTHER" id="PTHR38743">
    <property type="entry name" value="SIMILAR TO GLYOXYLASE I FAMILY PROTEIN"/>
    <property type="match status" value="1"/>
</dbReference>
<feature type="domain" description="Immunity protein Imm33" evidence="1">
    <location>
        <begin position="23"/>
        <end position="108"/>
    </location>
</feature>
<accession>A0ABS5VLG7</accession>
<gene>
    <name evidence="2" type="ORF">KK060_03300</name>
</gene>
<proteinExistence type="predicted"/>
<reference evidence="2 3" key="1">
    <citation type="submission" date="2021-05" db="EMBL/GenBank/DDBJ databases">
        <title>A Polyphasic approach of four new species of the genus Ohtaekwangia: Ohtaekwangia histidinii sp. nov., Ohtaekwangia cretensis sp. nov., Ohtaekwangia indiensis sp. nov., Ohtaekwangia reichenbachii sp. nov. from diverse environment.</title>
        <authorList>
            <person name="Octaviana S."/>
        </authorList>
    </citation>
    <scope>NUCLEOTIDE SEQUENCE [LARGE SCALE GENOMIC DNA]</scope>
    <source>
        <strain evidence="2 3">PWU20</strain>
    </source>
</reference>
<evidence type="ECO:0000313" key="2">
    <source>
        <dbReference type="EMBL" id="MBT1702287.1"/>
    </source>
</evidence>
<name>A0ABS5VLG7_9BACT</name>
<dbReference type="InterPro" id="IPR018689">
    <property type="entry name" value="Imm33_dom"/>
</dbReference>
<dbReference type="RefSeq" id="WP_254152111.1">
    <property type="nucleotide sequence ID" value="NZ_JAHESD010000004.1"/>
</dbReference>
<evidence type="ECO:0000259" key="1">
    <source>
        <dbReference type="Pfam" id="PF09951"/>
    </source>
</evidence>
<organism evidence="2 3">
    <name type="scientific">Chryseosolibacter indicus</name>
    <dbReference type="NCBI Taxonomy" id="2782351"/>
    <lineage>
        <taxon>Bacteria</taxon>
        <taxon>Pseudomonadati</taxon>
        <taxon>Bacteroidota</taxon>
        <taxon>Cytophagia</taxon>
        <taxon>Cytophagales</taxon>
        <taxon>Chryseotaleaceae</taxon>
        <taxon>Chryseosolibacter</taxon>
    </lineage>
</organism>
<evidence type="ECO:0000313" key="3">
    <source>
        <dbReference type="Proteomes" id="UP000772618"/>
    </source>
</evidence>